<evidence type="ECO:0000256" key="1">
    <source>
        <dbReference type="SAM" id="SignalP"/>
    </source>
</evidence>
<gene>
    <name evidence="2" type="ORF">AALB_3244</name>
</gene>
<dbReference type="Proteomes" id="UP000014461">
    <property type="component" value="Unassembled WGS sequence"/>
</dbReference>
<dbReference type="PROSITE" id="PS51257">
    <property type="entry name" value="PROKAR_LIPOPROTEIN"/>
    <property type="match status" value="1"/>
</dbReference>
<organism evidence="2 3">
    <name type="scientific">Agarivorans albus MKT 106</name>
    <dbReference type="NCBI Taxonomy" id="1331007"/>
    <lineage>
        <taxon>Bacteria</taxon>
        <taxon>Pseudomonadati</taxon>
        <taxon>Pseudomonadota</taxon>
        <taxon>Gammaproteobacteria</taxon>
        <taxon>Alteromonadales</taxon>
        <taxon>Alteromonadaceae</taxon>
        <taxon>Agarivorans</taxon>
    </lineage>
</organism>
<evidence type="ECO:0000313" key="2">
    <source>
        <dbReference type="EMBL" id="GAD03164.1"/>
    </source>
</evidence>
<feature type="chain" id="PRO_5004478795" description="Lipoprotein" evidence="1">
    <location>
        <begin position="19"/>
        <end position="241"/>
    </location>
</feature>
<keyword evidence="3" id="KW-1185">Reference proteome</keyword>
<reference evidence="2" key="1">
    <citation type="journal article" date="2013" name="Genome Announc.">
        <title>Draft Genome Sequence of Agarivorans albus Strain MKT 106T, an Agarolytic Marine Bacterium.</title>
        <authorList>
            <person name="Yasuike M."/>
            <person name="Nakamura Y."/>
            <person name="Kai W."/>
            <person name="Fujiwara A."/>
            <person name="Fukui Y."/>
            <person name="Satomi M."/>
            <person name="Sano M."/>
        </authorList>
    </citation>
    <scope>NUCLEOTIDE SEQUENCE [LARGE SCALE GENOMIC DNA]</scope>
</reference>
<dbReference type="OrthoDB" id="9130200at2"/>
<comment type="caution">
    <text evidence="2">The sequence shown here is derived from an EMBL/GenBank/DDBJ whole genome shotgun (WGS) entry which is preliminary data.</text>
</comment>
<dbReference type="RefSeq" id="WP_016402931.1">
    <property type="nucleotide sequence ID" value="NZ_BARX01000024.1"/>
</dbReference>
<dbReference type="AlphaFoldDB" id="R9PP85"/>
<name>R9PP85_AGAAL</name>
<feature type="signal peptide" evidence="1">
    <location>
        <begin position="1"/>
        <end position="18"/>
    </location>
</feature>
<evidence type="ECO:0000313" key="3">
    <source>
        <dbReference type="Proteomes" id="UP000014461"/>
    </source>
</evidence>
<dbReference type="EMBL" id="BARX01000024">
    <property type="protein sequence ID" value="GAD03164.1"/>
    <property type="molecule type" value="Genomic_DNA"/>
</dbReference>
<proteinExistence type="predicted"/>
<evidence type="ECO:0008006" key="4">
    <source>
        <dbReference type="Google" id="ProtNLM"/>
    </source>
</evidence>
<accession>R9PP85</accession>
<keyword evidence="1" id="KW-0732">Signal</keyword>
<protein>
    <recommendedName>
        <fullName evidence="4">Lipoprotein</fullName>
    </recommendedName>
</protein>
<sequence length="241" mass="26648">MLLRLIFAVVVLSLTACSTIKTKPLDANESLSLADKSLVYTRYSALPDFAAQTAANVQFGLLGLASAISSGNAMIVNNQIEDPALDIARELASGLSDSYKVKVVDDESKSVTIPELPNIIELYSDYDYILDVRTLSWSSIYYTSDWDNYRVSYQVHARLIDREKGIVIAEEACNNMPEYADTEQGPSYVELESGEGLKRELARSVEFCVEHIRNMARLRDETNANSVKATAAEGQTNTKTL</sequence>